<keyword evidence="6" id="KW-1133">Transmembrane helix</keyword>
<evidence type="ECO:0000256" key="5">
    <source>
        <dbReference type="ARBA" id="ARBA00023004"/>
    </source>
</evidence>
<dbReference type="KEGG" id="llh:I41_41400"/>
<keyword evidence="2" id="KW-0349">Heme</keyword>
<evidence type="ECO:0000256" key="1">
    <source>
        <dbReference type="ARBA" id="ARBA00022448"/>
    </source>
</evidence>
<reference evidence="8 9" key="1">
    <citation type="submission" date="2019-02" db="EMBL/GenBank/DDBJ databases">
        <title>Deep-cultivation of Planctomycetes and their phenomic and genomic characterization uncovers novel biology.</title>
        <authorList>
            <person name="Wiegand S."/>
            <person name="Jogler M."/>
            <person name="Boedeker C."/>
            <person name="Pinto D."/>
            <person name="Vollmers J."/>
            <person name="Rivas-Marin E."/>
            <person name="Kohn T."/>
            <person name="Peeters S.H."/>
            <person name="Heuer A."/>
            <person name="Rast P."/>
            <person name="Oberbeckmann S."/>
            <person name="Bunk B."/>
            <person name="Jeske O."/>
            <person name="Meyerdierks A."/>
            <person name="Storesund J.E."/>
            <person name="Kallscheuer N."/>
            <person name="Luecker S."/>
            <person name="Lage O.M."/>
            <person name="Pohl T."/>
            <person name="Merkel B.J."/>
            <person name="Hornburger P."/>
            <person name="Mueller R.-W."/>
            <person name="Bruemmer F."/>
            <person name="Labrenz M."/>
            <person name="Spormann A.M."/>
            <person name="Op den Camp H."/>
            <person name="Overmann J."/>
            <person name="Amann R."/>
            <person name="Jetten M.S.M."/>
            <person name="Mascher T."/>
            <person name="Medema M.H."/>
            <person name="Devos D.P."/>
            <person name="Kaster A.-K."/>
            <person name="Ovreas L."/>
            <person name="Rohde M."/>
            <person name="Galperin M.Y."/>
            <person name="Jogler C."/>
        </authorList>
    </citation>
    <scope>NUCLEOTIDE SEQUENCE [LARGE SCALE GENOMIC DNA]</scope>
    <source>
        <strain evidence="8 9">I41</strain>
    </source>
</reference>
<proteinExistence type="predicted"/>
<evidence type="ECO:0000256" key="6">
    <source>
        <dbReference type="SAM" id="Phobius"/>
    </source>
</evidence>
<dbReference type="GO" id="GO:0009055">
    <property type="term" value="F:electron transfer activity"/>
    <property type="evidence" value="ECO:0007669"/>
    <property type="project" value="InterPro"/>
</dbReference>
<dbReference type="InterPro" id="IPR036280">
    <property type="entry name" value="Multihaem_cyt_sf"/>
</dbReference>
<dbReference type="PANTHER" id="PTHR39425:SF1">
    <property type="entry name" value="CYTOCHROME C7-LIKE DOMAIN-CONTAINING PROTEIN"/>
    <property type="match status" value="1"/>
</dbReference>
<dbReference type="GO" id="GO:0046872">
    <property type="term" value="F:metal ion binding"/>
    <property type="evidence" value="ECO:0007669"/>
    <property type="project" value="UniProtKB-KW"/>
</dbReference>
<dbReference type="PANTHER" id="PTHR39425">
    <property type="entry name" value="LIPOPROTEIN CYTOCHROME C"/>
    <property type="match status" value="1"/>
</dbReference>
<gene>
    <name evidence="8" type="ORF">I41_41400</name>
</gene>
<keyword evidence="6" id="KW-0472">Membrane</keyword>
<dbReference type="Pfam" id="PF02085">
    <property type="entry name" value="Cytochrom_CIII"/>
    <property type="match status" value="1"/>
</dbReference>
<accession>A0A517U2U5</accession>
<feature type="domain" description="Class III cytochrome C" evidence="7">
    <location>
        <begin position="47"/>
        <end position="105"/>
    </location>
</feature>
<organism evidence="8 9">
    <name type="scientific">Lacipirellula limnantheis</name>
    <dbReference type="NCBI Taxonomy" id="2528024"/>
    <lineage>
        <taxon>Bacteria</taxon>
        <taxon>Pseudomonadati</taxon>
        <taxon>Planctomycetota</taxon>
        <taxon>Planctomycetia</taxon>
        <taxon>Pirellulales</taxon>
        <taxon>Lacipirellulaceae</taxon>
        <taxon>Lacipirellula</taxon>
    </lineage>
</organism>
<protein>
    <submittedName>
        <fullName evidence="8">Class III cytochrome C family protein</fullName>
    </submittedName>
</protein>
<dbReference type="RefSeq" id="WP_145434649.1">
    <property type="nucleotide sequence ID" value="NZ_CP036339.1"/>
</dbReference>
<keyword evidence="9" id="KW-1185">Reference proteome</keyword>
<keyword evidence="3" id="KW-0479">Metal-binding</keyword>
<evidence type="ECO:0000313" key="8">
    <source>
        <dbReference type="EMBL" id="QDT74936.1"/>
    </source>
</evidence>
<evidence type="ECO:0000313" key="9">
    <source>
        <dbReference type="Proteomes" id="UP000317909"/>
    </source>
</evidence>
<dbReference type="OrthoDB" id="9814800at2"/>
<feature type="transmembrane region" description="Helical" evidence="6">
    <location>
        <begin position="12"/>
        <end position="35"/>
    </location>
</feature>
<name>A0A517U2U5_9BACT</name>
<dbReference type="AlphaFoldDB" id="A0A517U2U5"/>
<evidence type="ECO:0000256" key="2">
    <source>
        <dbReference type="ARBA" id="ARBA00022617"/>
    </source>
</evidence>
<dbReference type="Gene3D" id="3.90.10.10">
    <property type="entry name" value="Cytochrome C3"/>
    <property type="match status" value="2"/>
</dbReference>
<dbReference type="EMBL" id="CP036339">
    <property type="protein sequence ID" value="QDT74936.1"/>
    <property type="molecule type" value="Genomic_DNA"/>
</dbReference>
<dbReference type="InterPro" id="IPR020942">
    <property type="entry name" value="Cyt_c_III_dom"/>
</dbReference>
<evidence type="ECO:0000256" key="4">
    <source>
        <dbReference type="ARBA" id="ARBA00022982"/>
    </source>
</evidence>
<dbReference type="SUPFAM" id="SSF48695">
    <property type="entry name" value="Multiheme cytochromes"/>
    <property type="match status" value="1"/>
</dbReference>
<keyword evidence="4" id="KW-0249">Electron transport</keyword>
<sequence>MPQIFHPSMNTISRASIFGAAFILAGVGGFIWLIFRSSYTTQVGVVRPQPVEFSHEHHVSGLGIDCRYCHTSVETSSFAGIPPTATCMTCHSQIWTDSPKLEVVRASYRTGESIPWTRVHDLPDFAYFDHSIHVAKGVGCVSCHGRVDEMPLMWRAKTLHMEWCVDCHRNPEPHIRPRDKVFSMEPLPAPPAPERDAEPGASNVAIDLMQAHQIASETNCSVCHH</sequence>
<dbReference type="Proteomes" id="UP000317909">
    <property type="component" value="Chromosome"/>
</dbReference>
<keyword evidence="5" id="KW-0408">Iron</keyword>
<keyword evidence="6" id="KW-0812">Transmembrane</keyword>
<dbReference type="CDD" id="cd08168">
    <property type="entry name" value="Cytochrom_C3"/>
    <property type="match status" value="1"/>
</dbReference>
<evidence type="ECO:0000256" key="3">
    <source>
        <dbReference type="ARBA" id="ARBA00022723"/>
    </source>
</evidence>
<keyword evidence="1" id="KW-0813">Transport</keyword>
<evidence type="ECO:0000259" key="7">
    <source>
        <dbReference type="Pfam" id="PF02085"/>
    </source>
</evidence>
<dbReference type="GO" id="GO:0020037">
    <property type="term" value="F:heme binding"/>
    <property type="evidence" value="ECO:0007669"/>
    <property type="project" value="InterPro"/>
</dbReference>